<dbReference type="AlphaFoldDB" id="A0AAW9J6P4"/>
<dbReference type="EMBL" id="WNVG01001314">
    <property type="protein sequence ID" value="MDZ5035152.1"/>
    <property type="molecule type" value="Genomic_DNA"/>
</dbReference>
<evidence type="ECO:0000256" key="1">
    <source>
        <dbReference type="SAM" id="SignalP"/>
    </source>
</evidence>
<evidence type="ECO:0000313" key="2">
    <source>
        <dbReference type="EMBL" id="MDZ5035152.1"/>
    </source>
</evidence>
<reference evidence="2" key="1">
    <citation type="submission" date="2019-11" db="EMBL/GenBank/DDBJ databases">
        <title>Characterization of Clostridium perfringens isolates from swine manure treated agricultural soils.</title>
        <authorList>
            <person name="Wushke S.T."/>
        </authorList>
    </citation>
    <scope>NUCLEOTIDE SEQUENCE</scope>
    <source>
        <strain evidence="2">X15</strain>
    </source>
</reference>
<name>A0AAW9J6P4_CLOPF</name>
<sequence>MSGKFKKIILASAIMCLSMMVGCEAVSRNLVKDYDGYYDAVKNQLYNYESEIVVDVKNYDEIYLTELL</sequence>
<feature type="chain" id="PRO_5043925606" description="Lipoprotein" evidence="1">
    <location>
        <begin position="26"/>
        <end position="68"/>
    </location>
</feature>
<dbReference type="Proteomes" id="UP001289066">
    <property type="component" value="Unassembled WGS sequence"/>
</dbReference>
<keyword evidence="1" id="KW-0732">Signal</keyword>
<gene>
    <name evidence="2" type="ORF">GNF81_20920</name>
</gene>
<comment type="caution">
    <text evidence="2">The sequence shown here is derived from an EMBL/GenBank/DDBJ whole genome shotgun (WGS) entry which is preliminary data.</text>
</comment>
<dbReference type="PROSITE" id="PS51257">
    <property type="entry name" value="PROKAR_LIPOPROTEIN"/>
    <property type="match status" value="1"/>
</dbReference>
<feature type="signal peptide" evidence="1">
    <location>
        <begin position="1"/>
        <end position="25"/>
    </location>
</feature>
<protein>
    <recommendedName>
        <fullName evidence="4">Lipoprotein</fullName>
    </recommendedName>
</protein>
<organism evidence="2 3">
    <name type="scientific">Clostridium perfringens</name>
    <dbReference type="NCBI Taxonomy" id="1502"/>
    <lineage>
        <taxon>Bacteria</taxon>
        <taxon>Bacillati</taxon>
        <taxon>Bacillota</taxon>
        <taxon>Clostridia</taxon>
        <taxon>Eubacteriales</taxon>
        <taxon>Clostridiaceae</taxon>
        <taxon>Clostridium</taxon>
    </lineage>
</organism>
<proteinExistence type="predicted"/>
<evidence type="ECO:0000313" key="3">
    <source>
        <dbReference type="Proteomes" id="UP001289066"/>
    </source>
</evidence>
<dbReference type="RefSeq" id="WP_322413489.1">
    <property type="nucleotide sequence ID" value="NZ_WNVG01001314.1"/>
</dbReference>
<evidence type="ECO:0008006" key="4">
    <source>
        <dbReference type="Google" id="ProtNLM"/>
    </source>
</evidence>
<accession>A0AAW9J6P4</accession>